<evidence type="ECO:0000313" key="3">
    <source>
        <dbReference type="EMBL" id="GFJ81792.1"/>
    </source>
</evidence>
<feature type="compositionally biased region" description="Low complexity" evidence="1">
    <location>
        <begin position="66"/>
        <end position="79"/>
    </location>
</feature>
<feature type="region of interest" description="Disordered" evidence="1">
    <location>
        <begin position="127"/>
        <end position="224"/>
    </location>
</feature>
<keyword evidence="2" id="KW-0812">Transmembrane</keyword>
<name>A0A6V8K9B4_9ACTN</name>
<feature type="compositionally biased region" description="Low complexity" evidence="1">
    <location>
        <begin position="137"/>
        <end position="148"/>
    </location>
</feature>
<accession>A0A6V8K9B4</accession>
<proteinExistence type="predicted"/>
<dbReference type="RefSeq" id="WP_173061471.1">
    <property type="nucleotide sequence ID" value="NZ_BAABGO010000022.1"/>
</dbReference>
<evidence type="ECO:0000256" key="2">
    <source>
        <dbReference type="SAM" id="Phobius"/>
    </source>
</evidence>
<keyword evidence="4" id="KW-1185">Reference proteome</keyword>
<protein>
    <submittedName>
        <fullName evidence="3">Uncharacterized protein</fullName>
    </submittedName>
</protein>
<keyword evidence="2" id="KW-0472">Membrane</keyword>
<evidence type="ECO:0000256" key="1">
    <source>
        <dbReference type="SAM" id="MobiDB-lite"/>
    </source>
</evidence>
<dbReference type="Proteomes" id="UP000482800">
    <property type="component" value="Unassembled WGS sequence"/>
</dbReference>
<reference evidence="3 4" key="1">
    <citation type="submission" date="2020-03" db="EMBL/GenBank/DDBJ databases">
        <title>Whole genome shotgun sequence of Phytohabitans houttuyneae NBRC 108639.</title>
        <authorList>
            <person name="Komaki H."/>
            <person name="Tamura T."/>
        </authorList>
    </citation>
    <scope>NUCLEOTIDE SEQUENCE [LARGE SCALE GENOMIC DNA]</scope>
    <source>
        <strain evidence="3 4">NBRC 108639</strain>
    </source>
</reference>
<organism evidence="3 4">
    <name type="scientific">Phytohabitans houttuyneae</name>
    <dbReference type="NCBI Taxonomy" id="1076126"/>
    <lineage>
        <taxon>Bacteria</taxon>
        <taxon>Bacillati</taxon>
        <taxon>Actinomycetota</taxon>
        <taxon>Actinomycetes</taxon>
        <taxon>Micromonosporales</taxon>
        <taxon>Micromonosporaceae</taxon>
    </lineage>
</organism>
<reference evidence="3 4" key="2">
    <citation type="submission" date="2020-03" db="EMBL/GenBank/DDBJ databases">
        <authorList>
            <person name="Ichikawa N."/>
            <person name="Kimura A."/>
            <person name="Kitahashi Y."/>
            <person name="Uohara A."/>
        </authorList>
    </citation>
    <scope>NUCLEOTIDE SEQUENCE [LARGE SCALE GENOMIC DNA]</scope>
    <source>
        <strain evidence="3 4">NBRC 108639</strain>
    </source>
</reference>
<dbReference type="AlphaFoldDB" id="A0A6V8K9B4"/>
<comment type="caution">
    <text evidence="3">The sequence shown here is derived from an EMBL/GenBank/DDBJ whole genome shotgun (WGS) entry which is preliminary data.</text>
</comment>
<dbReference type="EMBL" id="BLPF01000002">
    <property type="protein sequence ID" value="GFJ81792.1"/>
    <property type="molecule type" value="Genomic_DNA"/>
</dbReference>
<feature type="transmembrane region" description="Helical" evidence="2">
    <location>
        <begin position="25"/>
        <end position="44"/>
    </location>
</feature>
<sequence>MDESNPLSPVFVDATGRRRRRMRRVGYLFGTASLVYTGLVGAGFSGGPIDPHALLPLPDLLDRPEAAPSTPTPAKTASPRPEPEAAADTRVAVDQAVPVQTRSPLPASSPAAQAVLTTLAGAGPAVGPALEHGVAQPAPADAPLSPEAEPAEPVDETVPAEPAEPAGSTSETAAPRSEPSPDPAPTESPAAGADNAAAASETPESSQSTAREGRRPSPRPVASR</sequence>
<feature type="region of interest" description="Disordered" evidence="1">
    <location>
        <begin position="55"/>
        <end position="108"/>
    </location>
</feature>
<evidence type="ECO:0000313" key="4">
    <source>
        <dbReference type="Proteomes" id="UP000482800"/>
    </source>
</evidence>
<keyword evidence="2" id="KW-1133">Transmembrane helix</keyword>
<feature type="compositionally biased region" description="Low complexity" evidence="1">
    <location>
        <begin position="190"/>
        <end position="199"/>
    </location>
</feature>
<gene>
    <name evidence="3" type="ORF">Phou_059720</name>
</gene>